<reference evidence="3" key="1">
    <citation type="submission" date="2022-05" db="EMBL/GenBank/DDBJ databases">
        <authorList>
            <person name="Jo J.-H."/>
            <person name="Im W.-T."/>
        </authorList>
    </citation>
    <scope>NUCLEOTIDE SEQUENCE</scope>
    <source>
        <strain evidence="3">SE220</strain>
    </source>
</reference>
<organism evidence="3 4">
    <name type="scientific">Sphingomonas hankyongi</name>
    <dbReference type="NCBI Taxonomy" id="2908209"/>
    <lineage>
        <taxon>Bacteria</taxon>
        <taxon>Pseudomonadati</taxon>
        <taxon>Pseudomonadota</taxon>
        <taxon>Alphaproteobacteria</taxon>
        <taxon>Sphingomonadales</taxon>
        <taxon>Sphingomonadaceae</taxon>
        <taxon>Sphingomonas</taxon>
    </lineage>
</organism>
<sequence length="244" mass="24328">MRNVIAAGAIIAAASSTAACSATHAESRDPGPRVERSFPVGAFDRIELAGAYDATVRTGSGPSVHASGGQNQLEQLIVEVKDGELQIHPKEKHGFHWGWGKSEKVSLTITVPQLKGATLAGAGGINVDKVQGDRFDGQVAGSGDLHIGSVSVGALKLGIAGSGGVSAGSGQAREAEYEIAGSGGVDAQSIATESLKVSIAGSGDVKAHATRAADVDIMGSGNVQVTGGAKCSVSKAGSGNVRCS</sequence>
<evidence type="ECO:0000259" key="2">
    <source>
        <dbReference type="Pfam" id="PF10988"/>
    </source>
</evidence>
<proteinExistence type="predicted"/>
<feature type="domain" description="Putative auto-transporter adhesin head GIN" evidence="2">
    <location>
        <begin position="42"/>
        <end position="228"/>
    </location>
</feature>
<comment type="caution">
    <text evidence="3">The sequence shown here is derived from an EMBL/GenBank/DDBJ whole genome shotgun (WGS) entry which is preliminary data.</text>
</comment>
<dbReference type="InterPro" id="IPR021255">
    <property type="entry name" value="DUF2807"/>
</dbReference>
<evidence type="ECO:0000313" key="4">
    <source>
        <dbReference type="Proteomes" id="UP001165342"/>
    </source>
</evidence>
<dbReference type="Gene3D" id="2.160.20.120">
    <property type="match status" value="1"/>
</dbReference>
<dbReference type="RefSeq" id="WP_249832235.1">
    <property type="nucleotide sequence ID" value="NZ_JAMGBE010000004.1"/>
</dbReference>
<keyword evidence="4" id="KW-1185">Reference proteome</keyword>
<dbReference type="PROSITE" id="PS51257">
    <property type="entry name" value="PROKAR_LIPOPROTEIN"/>
    <property type="match status" value="1"/>
</dbReference>
<keyword evidence="1" id="KW-0732">Signal</keyword>
<gene>
    <name evidence="3" type="ORF">LZ538_11815</name>
</gene>
<dbReference type="EMBL" id="JAMGBE010000004">
    <property type="protein sequence ID" value="MCL6730732.1"/>
    <property type="molecule type" value="Genomic_DNA"/>
</dbReference>
<evidence type="ECO:0000313" key="3">
    <source>
        <dbReference type="EMBL" id="MCL6730732.1"/>
    </source>
</evidence>
<name>A0ABT0S4F6_9SPHN</name>
<feature type="chain" id="PRO_5046349131" evidence="1">
    <location>
        <begin position="19"/>
        <end position="244"/>
    </location>
</feature>
<dbReference type="Pfam" id="PF10988">
    <property type="entry name" value="DUF2807"/>
    <property type="match status" value="1"/>
</dbReference>
<accession>A0ABT0S4F6</accession>
<dbReference type="Proteomes" id="UP001165342">
    <property type="component" value="Unassembled WGS sequence"/>
</dbReference>
<feature type="signal peptide" evidence="1">
    <location>
        <begin position="1"/>
        <end position="18"/>
    </location>
</feature>
<protein>
    <submittedName>
        <fullName evidence="3">DUF2807 domain-containing protein</fullName>
    </submittedName>
</protein>
<evidence type="ECO:0000256" key="1">
    <source>
        <dbReference type="SAM" id="SignalP"/>
    </source>
</evidence>